<keyword evidence="12 19" id="KW-0862">Zinc</keyword>
<evidence type="ECO:0000256" key="12">
    <source>
        <dbReference type="ARBA" id="ARBA00022833"/>
    </source>
</evidence>
<feature type="domain" description="Aminopeptidase N-like N-terminal" evidence="24">
    <location>
        <begin position="21"/>
        <end position="210"/>
    </location>
</feature>
<feature type="domain" description="Aminopeptidase N-like N-terminal" evidence="24">
    <location>
        <begin position="1144"/>
        <end position="1334"/>
    </location>
</feature>
<feature type="domain" description="ERAP1-like C-terminal" evidence="23">
    <location>
        <begin position="940"/>
        <end position="1103"/>
    </location>
</feature>
<dbReference type="SUPFAM" id="SSF55486">
    <property type="entry name" value="Metalloproteases ('zincins'), catalytic domain"/>
    <property type="match status" value="5"/>
</dbReference>
<feature type="domain" description="Peptidase M1 membrane alanine aminopeptidase" evidence="22">
    <location>
        <begin position="4038"/>
        <end position="4262"/>
    </location>
</feature>
<dbReference type="EC" id="3.4.11.2" evidence="4"/>
<feature type="domain" description="ERAP1-like C-terminal" evidence="23">
    <location>
        <begin position="493"/>
        <end position="789"/>
    </location>
</feature>
<dbReference type="EMBL" id="JABDTM020025456">
    <property type="protein sequence ID" value="KAH0813254.1"/>
    <property type="molecule type" value="Genomic_DNA"/>
</dbReference>
<keyword evidence="16" id="KW-0325">Glycoprotein</keyword>
<evidence type="ECO:0000256" key="21">
    <source>
        <dbReference type="SAM" id="SignalP"/>
    </source>
</evidence>
<dbReference type="GO" id="GO:0005886">
    <property type="term" value="C:plasma membrane"/>
    <property type="evidence" value="ECO:0007669"/>
    <property type="project" value="UniProtKB-SubCell"/>
</dbReference>
<evidence type="ECO:0000256" key="6">
    <source>
        <dbReference type="ARBA" id="ARBA00022475"/>
    </source>
</evidence>
<keyword evidence="26" id="KW-1185">Reference proteome</keyword>
<dbReference type="InterPro" id="IPR027268">
    <property type="entry name" value="Peptidase_M4/M1_CTD_sf"/>
</dbReference>
<keyword evidence="13" id="KW-0482">Metalloprotease</keyword>
<dbReference type="Gene3D" id="2.60.40.1910">
    <property type="match status" value="5"/>
</dbReference>
<dbReference type="Pfam" id="PF11838">
    <property type="entry name" value="ERAP1_C"/>
    <property type="match status" value="6"/>
</dbReference>
<feature type="chain" id="PRO_5035226754" description="Aminopeptidase N" evidence="21">
    <location>
        <begin position="17"/>
        <end position="4707"/>
    </location>
</feature>
<evidence type="ECO:0000256" key="16">
    <source>
        <dbReference type="ARBA" id="ARBA00023180"/>
    </source>
</evidence>
<dbReference type="PRINTS" id="PR00756">
    <property type="entry name" value="ALADIPTASE"/>
</dbReference>
<proteinExistence type="inferred from homology"/>
<keyword evidence="9 19" id="KW-0479">Metal-binding</keyword>
<comment type="caution">
    <text evidence="25">The sequence shown here is derived from an EMBL/GenBank/DDBJ whole genome shotgun (WGS) entry which is preliminary data.</text>
</comment>
<evidence type="ECO:0000256" key="18">
    <source>
        <dbReference type="PIRSR" id="PIRSR634016-1"/>
    </source>
</evidence>
<keyword evidence="10 21" id="KW-0732">Signal</keyword>
<evidence type="ECO:0000256" key="17">
    <source>
        <dbReference type="ARBA" id="ARBA00023288"/>
    </source>
</evidence>
<feature type="binding site" evidence="19">
    <location>
        <position position="2357"/>
    </location>
    <ligand>
        <name>Zn(2+)</name>
        <dbReference type="ChEBI" id="CHEBI:29105"/>
        <note>catalytic</note>
    </ligand>
</feature>
<evidence type="ECO:0000256" key="4">
    <source>
        <dbReference type="ARBA" id="ARBA00012564"/>
    </source>
</evidence>
<dbReference type="PANTHER" id="PTHR11533">
    <property type="entry name" value="PROTEASE M1 ZINC METALLOPROTEASE"/>
    <property type="match status" value="1"/>
</dbReference>
<sequence>MIAFAVVLVFLPNILAQENVVPLHYDITIVPEISSLTFESESTVTIQVTNPVNSVTLNAKNLQIRDPVKVLDSTGTEVADVSFTTNEDSETVVLQFASPLTSGLLYSITFTYSGKINENLEGLYVSKYTKSVEGNSEERPFLLTNFHYTKARQVFPCFDRPDFPATFSLSVVRPNDYVVVTNQVKISESVYNEANNLIKDDFAKTDAMPVHLVSFALIDFNQTDYSDLTVYSIKEEGTEFMREWSAAVAEKFQATESFRFSKIQQIVVPDKSLPVDVLENVGLIVYRESAISYRADRETLQDKQDIAKLVAHAIIKQWYKDASVVNWWTNFWTAEGITFYYQNNVINQLEPSWSVEDQFVVEELENTLKHDAENPLALLLQPNETPESLSKFFSWKSYALVRMFVHLPLPGAILENPDNEVALTWTTPSGYPTLKVSRNYVNNVLTFTQDGANLRSIPISITYEGKSEKPGQNFDFNLDASTGQFTLSSSSAWYIVNTDRLGLHSGYFRTHYDDTNLKNITDFLLNSEDIDQISPLSRAVLVEDAFNLAESGDISYNIYLDLIRYFKRETEYIPISALVKTINHLKHSLSHSDAEEQFTAFARDLLQHLYDHVGTSIKPSEDHLDTLNRIKILTWLCDFGYERCQQEMNETLSTGATSIHPDLQEPVYCGAMRLGELKSFGLLFDEYKIHKKLRILRSMSCTSNTVLLNYYLLAIIDETSIVQIDEEHKLEAFKAVLEKSDGGVDVVLSFVKQHLEKILLSFSEDDISDMFLSLSKKIVTEGQQEMIDAIILCLDEEQEVMYQKLFEDVKKNIEVNTEWRRSHLEIFKNWLDDLEEKTTTESTTDSTTDSTDVSLSKVMENWTYKPGYPVLQVKRDSDNVVVSQKRFLSAGTPQDDEKWYVPISYTTSTDSDKCLNTSPRAWLTIQDKLTITDVLKDREWIILNNQQTGFYRINYDDNLWEKIKVALTHTDFDGIHELNRAQIVDDFTISPKSDFTLTRASSTSSNFWTQTPLITCGTPPSQRLRACCKEQETKQLEQVFMYEFIRELMGLLYYNTVPFKKAKHNDQIYTHQRVLATTWACRLKFKHCIDKSLAAYNTYKETKTKMSALKFICLIFLVTQARSSPIQPKNTEYRLPDGAVEVNTYDIELTLKSDVFETNQFSGVAEVLFKNMKETNEIKIHANKMTFSEIVLETVDGTQIGLQNEGNFEIDSATDILTLTTDTSLAQGIEYRLRFTYEAELRTNEMYGFYKSSYVAADGTTRYLGTTQFQPTHARKAFPCFDEPFYKAVFKIKIRHPNQYRADGNTVGTSVVDPQDNTALITTFAPTPRMSSYIIAFVVSDFTCSGGAEIEPGIPHQVCSRDEAESTREVAVNVGPNLTWALEEFTNIKYSESTITKLDQFAIPDFSAGAMENWGLITYRETALLWDPLESSNRYKQRVETVISHELAHFWFGDLVTTKWWSDTFLNEGFATYFEYLATAEVEPTWEMEKQFVIEQLQPVLVSDSSVNSQALSAEASTPDQVSGRFSSISYNKGGSVIRMVAHFLGAEGFRNGIRKYLEDNKFGSTTPADLWGALTESTTVLPTSVSVIMDNWTYKAGYPVLQVKRNGDDVVVTQERFLISGTPEDTEKWYVPISYTTSTDSDKFLDTSPKVWLNPLTTNVNITDALKERDWIILNNQQTGFYRIDYDDNLWEKIKIALTQTGFDGIHELNRAQIVDDYYNFARAGLHSYSSFLELIKFLKADSSYYPWYSAFTAFSSMLQRTGDEKIRAGLHEYIRELMVVLYNTVPFNKPNDDDQIYTHKRVLAVTWACNLEVKDCIDNSLAAFGTYRNTATRPDKNLRSVIYCNALRHSNDPGDWEYLWEQFGTSQIATEQVTILSALGCTKDDEIRKKYLSLSINSTSGIRQQDALSVFSAVYSGNPDGVDLAFDFLLENYEDIYEYYASMNSFRNLFSGLANRFTKKQQTDKLSDFIENTPNLPESVETAARGALSTALNNLEIIEQFEKELSQYFNVDMSALKFYCFILLISCARSSPIEQQPKDTVEYRLPEGAVEVTIYDVHLTLEKDVFQTNKFSGVSSVLFKNMKETNEIKIHANRMTFSEILLVTQNGQLISLENEGNFQIDEVTDILTLTTSTPLVQEASYLLRFNYTAELRTDEMYGFYKSWYIAPDGTVRYLATTQFQPTHARKAFPCFDEPLYKAEFDIKITHPSEYMAAGNTRKNSRLNPDDQTITTTTFVTTPRMSTYLIAFVVSDFTCTEGEDLEPGVAYAVCSRDEAKDTREIAVEVGPKLTKVLEEFTGIKYSESTITKMDQFAIPDFSAGAMENWGLLTYRETGLLWDEKDSSNLYRQRLENVVSHEIAHMWFGNLVTTHWWSDTFLNEGFARYFQYFGTAEIEPAWELDKQFAVEQVQAILLSDTSPNSAPLSSPASSPAQVSGRFSSISYNKGASVFRMVKHFMGEDKFKAGIQTYLSDNKFGSTKPEHLWSALQPQTSNLPDTLDKVMENWVTKGGFPVLDVKTSGVNVVVSQQRFLSSGTPSSDDKWYVPISYTISNEANKFADTSTKAWLLPSGPLTIPQALNQTDWIILNNQQIGYYRINYDQDIWLRIRTALNKPNFDGIHVLNRAQIVDDFYNFAKVSLHPFSEVLELFRFLKEDTSYYPWYSAFNAFSNMLLRTGDETIRSSLSEYILQLMDKLLESLDFDEPNDADHMYTLNRVQANSWACRLGQQTCIDKAVTAFQTYKTTKTRPDKNLRAVIYCNALRHSKDPASDWDFLWEEYSNTKLATEQATILANLGCTTDETVLNTYLRKSIDANSGIRQQDALSVFSAVYAGNPVGVDIAFDFLLKNYKEISEFYGSMNSLSNLISGLASRFTNEGQTDKLRDFIDNTPDLTESLQTSAKAALDSALINLKWTEEFEKQLTIYFTREEEDGTGTGDALKVGTVTVVATLLVLCHHLLQKCLWRPGVAVEEYHLPKTVIPTNYDIIIKMRPNVFESGYFEGEVNITLNIINTTREIKIHAKNLTDLIFDLVVLDGNRTSLNNTVRDPVTDILTITSPGEISAGKYFLKGSYNGTFSPYDMHGLYKSSFKNNTGGMQYLAATQLQSTHARKVFPCFDEPDFKATFKLSVVFPKNYSVMANTMIANSTINEDLERVDFGSTPVMSTYLNAFIVSTFTCDEINGSVPCRVCSRPESQNERKYALQITPKLLEFMETFTGIPYNASGINKLDLVAIPDFSAGAMENWGLITFRETALLWNADYSSNEYKQRVASVVAHEIAHMWFGNLVTFRSWSDPFLNEGFARYFQYFATAQVETEWELEEQFVVEQVQQAMAVDVEMNSSLANATHALSSAATTPEEISARFDTITYNKGASVIRMFAHAVGLDNFQKGLREYLEQHKFNNTVPEDLWSLFKNVSGLDLDLNLENAAKNWTYQAGYPVVHVTTNGRDVVITQEVFVSDGNTSTKWYVPITYATSNGDNFTNTTTKLWLTPNHKELKLPIKINQSDWIILNNRQIGYYRVKYDDNLLKRIRQVLDEPSSVDVIARAQIVDDLFNFALAGKVPFSKLLDFVKFLENDTAYYSWYAAFNGFSTILNKVHKSDIRTDLMASTFSLFTKVLFRNLQNYIKNLMAKLHNSVPVVTEDVTNQIYTLKQTMVHKWACKLGDSECVENSKKMFSAYKSGVSPRKNFKLTTYCYALRHSNRSEEDWNFLWEKYKGENIATEQATILSALGCTTNSTLLKKYLNLAIDSSEIRRQDFFMVLSSIIRDNPTGVNVTLQFLIDDYDKIYNLRTNYVLPQELHRENLRILPKGRLSPDVVPNDYQIRLTLESDAFEKNVFSGKVDILFDINEDVSLIQLHAKDLNITGVTLDKAGEIDIITEGPDLETDLLTVTQINGTNFTKGTGYQFTITYSGILSETEMVGFYKSSYTDGTETKYLAATQFESTHARRAFPCFDEPALKATFTVTLTCPKTYTAKSNTDVFSTSEADDKKLQIVKFKQTPLMSTYLVAFLVSEFNCTTGDEVDGIPTEVCSRPGTQDTTNIALETAPQILAVMQAYTGLSYKDFNIGKLTQAAIPDFSAGAMENWGLTTFREVDLLWDENESSNYYKQLVVTVVSHELSHQWFGDLVTLDWWSDIFLNEGFATYFQYYAADVDHKDWELTKQFVIEQLQVALLTDSQKAVLPLSVGDGVVNNFDDVSYNKGGSIFRMVHYILGLENFQKGLTDYMSAHKNNIGTPETLWESLNKFAGELADPQKLPDKLGTVMDNWTHKQGYPLLTVKSDGDNVVISQKQFLLSGTGDTKWYVPITYTTTKDFTDTTTKAWLTPTEDLTLKGVLKDASWFVLNNQQTGYYRVTYDDTLWAKISTVLNGENFNDVDEISRSQIVDDLLNLARAGTKTYTNVLNTLKFLKRDDSYYTWYAAFNGFSYLLKRTSDETLTKLLTDYLTEITETLYASTPIDKLKSDDQIYTLKQVLALTWACHLNDTACVEPAIQSFTDYASNNTNKPPVNLRSVVYCNGLRYSENATKDFEFLWGEYTASTLSTEKTTILQALGCANDETVLTTYLEKALTTDVRLQDARYVFSSVYANDVVDGVGVALDFVTTKYKDINDHFNDEYATVNSQIAAIADLFTTQAEIDKLQKFVDSEGLEDAVKTAATSAVTVAKDNLKITKALEGNLKQYFNGGDDDNNSAVLNSAHLLNIALVLLGYIVFNL</sequence>
<evidence type="ECO:0000313" key="26">
    <source>
        <dbReference type="Proteomes" id="UP000719412"/>
    </source>
</evidence>
<feature type="signal peptide" evidence="21">
    <location>
        <begin position="1"/>
        <end position="16"/>
    </location>
</feature>
<dbReference type="FunFam" id="1.10.390.10:FF:000019">
    <property type="entry name" value="Aminopeptidase"/>
    <property type="match status" value="4"/>
</dbReference>
<keyword evidence="7" id="KW-0336">GPI-anchor</keyword>
<dbReference type="FunFam" id="1.25.50.20:FF:000001">
    <property type="entry name" value="Aminopeptidase"/>
    <property type="match status" value="3"/>
</dbReference>
<dbReference type="Gene3D" id="2.60.40.1730">
    <property type="entry name" value="tricorn interacting facor f3 domain"/>
    <property type="match status" value="5"/>
</dbReference>
<evidence type="ECO:0000256" key="20">
    <source>
        <dbReference type="PIRSR" id="PIRSR634016-4"/>
    </source>
</evidence>
<gene>
    <name evidence="25" type="ORF">GEV33_009536</name>
</gene>
<feature type="domain" description="Peptidase M1 membrane alanine aminopeptidase" evidence="22">
    <location>
        <begin position="1382"/>
        <end position="1593"/>
    </location>
</feature>
<name>A0A8J6HEG0_TENMO</name>
<feature type="binding site" evidence="19">
    <location>
        <position position="2361"/>
    </location>
    <ligand>
        <name>Zn(2+)</name>
        <dbReference type="ChEBI" id="CHEBI:29105"/>
        <note>catalytic</note>
    </ligand>
</feature>
<dbReference type="GO" id="GO:0043171">
    <property type="term" value="P:peptide catabolic process"/>
    <property type="evidence" value="ECO:0007669"/>
    <property type="project" value="TreeGrafter"/>
</dbReference>
<dbReference type="InterPro" id="IPR045357">
    <property type="entry name" value="Aminopeptidase_N-like_N"/>
</dbReference>
<evidence type="ECO:0000256" key="8">
    <source>
        <dbReference type="ARBA" id="ARBA00022670"/>
    </source>
</evidence>
<feature type="site" description="Transition state stabilizer" evidence="20">
    <location>
        <position position="2443"/>
    </location>
</feature>
<dbReference type="CDD" id="cd09601">
    <property type="entry name" value="M1_APN-Q_like"/>
    <property type="match status" value="4"/>
</dbReference>
<dbReference type="InterPro" id="IPR034016">
    <property type="entry name" value="M1_APN-typ"/>
</dbReference>
<keyword evidence="17" id="KW-0449">Lipoprotein</keyword>
<dbReference type="GO" id="GO:0016285">
    <property type="term" value="F:alanyl aminopeptidase activity"/>
    <property type="evidence" value="ECO:0007669"/>
    <property type="project" value="UniProtKB-EC"/>
</dbReference>
<reference evidence="25" key="1">
    <citation type="journal article" date="2020" name="J Insects Food Feed">
        <title>The yellow mealworm (Tenebrio molitor) genome: a resource for the emerging insects as food and feed industry.</title>
        <authorList>
            <person name="Eriksson T."/>
            <person name="Andere A."/>
            <person name="Kelstrup H."/>
            <person name="Emery V."/>
            <person name="Picard C."/>
        </authorList>
    </citation>
    <scope>NUCLEOTIDE SEQUENCE</scope>
    <source>
        <strain evidence="25">Stoneville</strain>
        <tissue evidence="25">Whole head</tissue>
    </source>
</reference>
<feature type="active site" description="Proton acceptor" evidence="18">
    <location>
        <position position="2358"/>
    </location>
</feature>
<dbReference type="Pfam" id="PF17900">
    <property type="entry name" value="Peptidase_M1_N"/>
    <property type="match status" value="5"/>
</dbReference>
<feature type="domain" description="Aminopeptidase N-like N-terminal" evidence="24">
    <location>
        <begin position="2978"/>
        <end position="3164"/>
    </location>
</feature>
<feature type="domain" description="ERAP1-like C-terminal" evidence="23">
    <location>
        <begin position="4335"/>
        <end position="4645"/>
    </location>
</feature>
<feature type="domain" description="Aminopeptidase N-like N-terminal" evidence="24">
    <location>
        <begin position="2056"/>
        <end position="2246"/>
    </location>
</feature>
<feature type="domain" description="Peptidase M1 membrane alanine aminopeptidase" evidence="22">
    <location>
        <begin position="2284"/>
        <end position="2505"/>
    </location>
</feature>
<accession>A0A8J6HEG0</accession>
<feature type="domain" description="Peptidase M1 membrane alanine aminopeptidase" evidence="22">
    <location>
        <begin position="257"/>
        <end position="399"/>
    </location>
</feature>
<comment type="subcellular location">
    <subcellularLocation>
        <location evidence="2">Cell membrane</location>
        <topology evidence="2">Lipid-anchor</topology>
        <topology evidence="2">GPI-anchor</topology>
    </subcellularLocation>
</comment>
<keyword evidence="15" id="KW-1015">Disulfide bond</keyword>
<feature type="domain" description="ERAP1-like C-terminal" evidence="23">
    <location>
        <begin position="2583"/>
        <end position="2904"/>
    </location>
</feature>
<feature type="binding site" evidence="19">
    <location>
        <position position="2380"/>
    </location>
    <ligand>
        <name>Zn(2+)</name>
        <dbReference type="ChEBI" id="CHEBI:29105"/>
        <note>catalytic</note>
    </ligand>
</feature>
<dbReference type="PANTHER" id="PTHR11533:SF301">
    <property type="entry name" value="AMINOPEPTIDASE"/>
    <property type="match status" value="1"/>
</dbReference>
<dbReference type="InterPro" id="IPR050344">
    <property type="entry name" value="Peptidase_M1_aminopeptidases"/>
</dbReference>
<dbReference type="SUPFAM" id="SSF63737">
    <property type="entry name" value="Leukotriene A4 hydrolase N-terminal domain"/>
    <property type="match status" value="5"/>
</dbReference>
<dbReference type="InterPro" id="IPR042097">
    <property type="entry name" value="Aminopeptidase_N-like_N_sf"/>
</dbReference>
<dbReference type="GO" id="GO:0006508">
    <property type="term" value="P:proteolysis"/>
    <property type="evidence" value="ECO:0007669"/>
    <property type="project" value="UniProtKB-KW"/>
</dbReference>
<dbReference type="Pfam" id="PF01433">
    <property type="entry name" value="Peptidase_M1"/>
    <property type="match status" value="5"/>
</dbReference>
<evidence type="ECO:0000313" key="25">
    <source>
        <dbReference type="EMBL" id="KAH0813254.1"/>
    </source>
</evidence>
<comment type="catalytic activity">
    <reaction evidence="1">
        <text>Release of an N-terminal amino acid, Xaa-|-Yaa- from a peptide, amide or arylamide. Xaa is preferably Ala, but may be most amino acids including Pro (slow action). When a terminal hydrophobic residue is followed by a prolyl residue, the two may be released as an intact Xaa-Pro dipeptide.</text>
        <dbReference type="EC" id="3.4.11.2"/>
    </reaction>
</comment>
<evidence type="ECO:0000259" key="22">
    <source>
        <dbReference type="Pfam" id="PF01433"/>
    </source>
</evidence>
<dbReference type="InterPro" id="IPR001930">
    <property type="entry name" value="Peptidase_M1"/>
</dbReference>
<feature type="domain" description="Peptidase M1 membrane alanine aminopeptidase" evidence="22">
    <location>
        <begin position="3197"/>
        <end position="3417"/>
    </location>
</feature>
<organism evidence="25 26">
    <name type="scientific">Tenebrio molitor</name>
    <name type="common">Yellow mealworm beetle</name>
    <dbReference type="NCBI Taxonomy" id="7067"/>
    <lineage>
        <taxon>Eukaryota</taxon>
        <taxon>Metazoa</taxon>
        <taxon>Ecdysozoa</taxon>
        <taxon>Arthropoda</taxon>
        <taxon>Hexapoda</taxon>
        <taxon>Insecta</taxon>
        <taxon>Pterygota</taxon>
        <taxon>Neoptera</taxon>
        <taxon>Endopterygota</taxon>
        <taxon>Coleoptera</taxon>
        <taxon>Polyphaga</taxon>
        <taxon>Cucujiformia</taxon>
        <taxon>Tenebrionidae</taxon>
        <taxon>Tenebrio</taxon>
    </lineage>
</organism>
<evidence type="ECO:0000256" key="9">
    <source>
        <dbReference type="ARBA" id="ARBA00022723"/>
    </source>
</evidence>
<evidence type="ECO:0000256" key="13">
    <source>
        <dbReference type="ARBA" id="ARBA00023049"/>
    </source>
</evidence>
<comment type="similarity">
    <text evidence="3">Belongs to the peptidase M1 family.</text>
</comment>
<dbReference type="FunFam" id="2.60.40.1910:FF:000008">
    <property type="entry name" value="Aminopeptidase"/>
    <property type="match status" value="5"/>
</dbReference>
<dbReference type="GO" id="GO:0098552">
    <property type="term" value="C:side of membrane"/>
    <property type="evidence" value="ECO:0007669"/>
    <property type="project" value="UniProtKB-KW"/>
</dbReference>
<keyword evidence="6" id="KW-1003">Cell membrane</keyword>
<feature type="domain" description="Aminopeptidase N-like N-terminal" evidence="24">
    <location>
        <begin position="3813"/>
        <end position="4002"/>
    </location>
</feature>
<evidence type="ECO:0000256" key="19">
    <source>
        <dbReference type="PIRSR" id="PIRSR634016-3"/>
    </source>
</evidence>
<feature type="domain" description="ERAP1-like C-terminal" evidence="23">
    <location>
        <begin position="1672"/>
        <end position="1978"/>
    </location>
</feature>
<dbReference type="FunFam" id="2.60.40.1730:FF:000013">
    <property type="entry name" value="Aminopeptidase"/>
    <property type="match status" value="3"/>
</dbReference>
<reference evidence="25" key="2">
    <citation type="submission" date="2021-08" db="EMBL/GenBank/DDBJ databases">
        <authorList>
            <person name="Eriksson T."/>
        </authorList>
    </citation>
    <scope>NUCLEOTIDE SEQUENCE</scope>
    <source>
        <strain evidence="25">Stoneville</strain>
        <tissue evidence="25">Whole head</tissue>
    </source>
</reference>
<dbReference type="GO" id="GO:0042277">
    <property type="term" value="F:peptide binding"/>
    <property type="evidence" value="ECO:0007669"/>
    <property type="project" value="TreeGrafter"/>
</dbReference>
<evidence type="ECO:0000256" key="11">
    <source>
        <dbReference type="ARBA" id="ARBA00022801"/>
    </source>
</evidence>
<comment type="cofactor">
    <cofactor evidence="19">
        <name>Zn(2+)</name>
        <dbReference type="ChEBI" id="CHEBI:29105"/>
    </cofactor>
    <text evidence="19">Binds 1 zinc ion per subunit.</text>
</comment>
<evidence type="ECO:0000259" key="24">
    <source>
        <dbReference type="Pfam" id="PF17900"/>
    </source>
</evidence>
<evidence type="ECO:0000259" key="23">
    <source>
        <dbReference type="Pfam" id="PF11838"/>
    </source>
</evidence>
<dbReference type="Gene3D" id="1.25.50.20">
    <property type="match status" value="6"/>
</dbReference>
<keyword evidence="14" id="KW-0472">Membrane</keyword>
<evidence type="ECO:0000256" key="7">
    <source>
        <dbReference type="ARBA" id="ARBA00022622"/>
    </source>
</evidence>
<evidence type="ECO:0000256" key="5">
    <source>
        <dbReference type="ARBA" id="ARBA00015611"/>
    </source>
</evidence>
<feature type="domain" description="ERAP1-like C-terminal" evidence="23">
    <location>
        <begin position="3503"/>
        <end position="3784"/>
    </location>
</feature>
<evidence type="ECO:0000256" key="1">
    <source>
        <dbReference type="ARBA" id="ARBA00000098"/>
    </source>
</evidence>
<evidence type="ECO:0000256" key="10">
    <source>
        <dbReference type="ARBA" id="ARBA00022729"/>
    </source>
</evidence>
<dbReference type="GO" id="GO:0070006">
    <property type="term" value="F:metalloaminopeptidase activity"/>
    <property type="evidence" value="ECO:0007669"/>
    <property type="project" value="TreeGrafter"/>
</dbReference>
<dbReference type="GO" id="GO:0008270">
    <property type="term" value="F:zinc ion binding"/>
    <property type="evidence" value="ECO:0007669"/>
    <property type="project" value="InterPro"/>
</dbReference>
<keyword evidence="8" id="KW-0645">Protease</keyword>
<evidence type="ECO:0000256" key="14">
    <source>
        <dbReference type="ARBA" id="ARBA00023136"/>
    </source>
</evidence>
<dbReference type="Gene3D" id="1.10.390.10">
    <property type="entry name" value="Neutral Protease Domain 2"/>
    <property type="match status" value="5"/>
</dbReference>
<keyword evidence="11" id="KW-0378">Hydrolase</keyword>
<dbReference type="GO" id="GO:0005615">
    <property type="term" value="C:extracellular space"/>
    <property type="evidence" value="ECO:0007669"/>
    <property type="project" value="TreeGrafter"/>
</dbReference>
<dbReference type="InterPro" id="IPR014782">
    <property type="entry name" value="Peptidase_M1_dom"/>
</dbReference>
<dbReference type="GO" id="GO:0005737">
    <property type="term" value="C:cytoplasm"/>
    <property type="evidence" value="ECO:0007669"/>
    <property type="project" value="TreeGrafter"/>
</dbReference>
<protein>
    <recommendedName>
        <fullName evidence="5">Aminopeptidase N</fullName>
        <ecNumber evidence="4">3.4.11.2</ecNumber>
    </recommendedName>
</protein>
<evidence type="ECO:0000256" key="3">
    <source>
        <dbReference type="ARBA" id="ARBA00010136"/>
    </source>
</evidence>
<evidence type="ECO:0000256" key="15">
    <source>
        <dbReference type="ARBA" id="ARBA00023157"/>
    </source>
</evidence>
<dbReference type="Proteomes" id="UP000719412">
    <property type="component" value="Unassembled WGS sequence"/>
</dbReference>
<dbReference type="InterPro" id="IPR024571">
    <property type="entry name" value="ERAP1-like_C_dom"/>
</dbReference>
<evidence type="ECO:0000256" key="2">
    <source>
        <dbReference type="ARBA" id="ARBA00004609"/>
    </source>
</evidence>